<organism evidence="2 3">
    <name type="scientific">Lymnaea stagnalis</name>
    <name type="common">Great pond snail</name>
    <name type="synonym">Helix stagnalis</name>
    <dbReference type="NCBI Taxonomy" id="6523"/>
    <lineage>
        <taxon>Eukaryota</taxon>
        <taxon>Metazoa</taxon>
        <taxon>Spiralia</taxon>
        <taxon>Lophotrochozoa</taxon>
        <taxon>Mollusca</taxon>
        <taxon>Gastropoda</taxon>
        <taxon>Heterobranchia</taxon>
        <taxon>Euthyneura</taxon>
        <taxon>Panpulmonata</taxon>
        <taxon>Hygrophila</taxon>
        <taxon>Lymnaeoidea</taxon>
        <taxon>Lymnaeidae</taxon>
        <taxon>Lymnaea</taxon>
    </lineage>
</organism>
<feature type="region of interest" description="Disordered" evidence="1">
    <location>
        <begin position="28"/>
        <end position="110"/>
    </location>
</feature>
<evidence type="ECO:0000313" key="2">
    <source>
        <dbReference type="EMBL" id="CAL1536538.1"/>
    </source>
</evidence>
<comment type="caution">
    <text evidence="2">The sequence shown here is derived from an EMBL/GenBank/DDBJ whole genome shotgun (WGS) entry which is preliminary data.</text>
</comment>
<feature type="compositionally biased region" description="Basic and acidic residues" evidence="1">
    <location>
        <begin position="282"/>
        <end position="293"/>
    </location>
</feature>
<evidence type="ECO:0000256" key="1">
    <source>
        <dbReference type="SAM" id="MobiDB-lite"/>
    </source>
</evidence>
<dbReference type="EMBL" id="CAXITT010000232">
    <property type="protein sequence ID" value="CAL1536538.1"/>
    <property type="molecule type" value="Genomic_DNA"/>
</dbReference>
<reference evidence="2 3" key="1">
    <citation type="submission" date="2024-04" db="EMBL/GenBank/DDBJ databases">
        <authorList>
            <consortium name="Genoscope - CEA"/>
            <person name="William W."/>
        </authorList>
    </citation>
    <scope>NUCLEOTIDE SEQUENCE [LARGE SCALE GENOMIC DNA]</scope>
</reference>
<accession>A0AAV2HR01</accession>
<feature type="compositionally biased region" description="Low complexity" evidence="1">
    <location>
        <begin position="174"/>
        <end position="188"/>
    </location>
</feature>
<keyword evidence="3" id="KW-1185">Reference proteome</keyword>
<sequence>MARPAADYKITKDNRSSYNLIAHEHHVPQSPLFGPSAHHMGGSPRRDYEDNRGNNRDYGREREAPQPLSQRQEVEFPRDVRAPNDQIKHEHHVPASPLYRPGGQGGVDPRYGSAQGGRRDWIGGGADYENDPKLAEGKDASLRYSLAKGHDPFRRTIGRINHVPVSPLYRPGQNNYNSYGGLNGSSQGPQIWQRTEVPRPKDPPTPDYNTTQMHIPESNHGDDTKLQLGNLRGSQEDLRDYRQNNGSYQGYQDRPSPRGAPYTDRPAAATDRSYRANPWTQRAKDRQSDLMDPRIGGHYDGMGLVGSRNGGALLFIRFPVGQGENVQVAAHAFLKSKTHDNGGRFLGLAKKVFDFGYEKGPTEAIGVYHFPNMDKAFLFFQMDPIIRQPDFPPPYGHAEMWIVCNAYLPDNLHLFNTFLLSEVELHSGKDKREFFESFQKPFESYLYKNGAMPFVVCSYGSHDRRSLRRHTYPPNSIVTCHLFQGLEHLNWMTNDETYSKFRSLHNQMATEKCSIFTLSKEMPS</sequence>
<name>A0AAV2HR01_LYMST</name>
<feature type="compositionally biased region" description="Basic and acidic residues" evidence="1">
    <location>
        <begin position="72"/>
        <end position="88"/>
    </location>
</feature>
<dbReference type="AlphaFoldDB" id="A0AAV2HR01"/>
<protein>
    <submittedName>
        <fullName evidence="2">Uncharacterized protein</fullName>
    </submittedName>
</protein>
<feature type="region of interest" description="Disordered" evidence="1">
    <location>
        <begin position="241"/>
        <end position="293"/>
    </location>
</feature>
<dbReference type="Proteomes" id="UP001497497">
    <property type="component" value="Unassembled WGS sequence"/>
</dbReference>
<evidence type="ECO:0000313" key="3">
    <source>
        <dbReference type="Proteomes" id="UP001497497"/>
    </source>
</evidence>
<feature type="compositionally biased region" description="Basic and acidic residues" evidence="1">
    <location>
        <begin position="44"/>
        <end position="64"/>
    </location>
</feature>
<gene>
    <name evidence="2" type="ORF">GSLYS_00010451001</name>
</gene>
<proteinExistence type="predicted"/>
<feature type="region of interest" description="Disordered" evidence="1">
    <location>
        <begin position="174"/>
        <end position="228"/>
    </location>
</feature>